<evidence type="ECO:0000313" key="2">
    <source>
        <dbReference type="Proteomes" id="UP000234661"/>
    </source>
</evidence>
<reference evidence="1 2" key="1">
    <citation type="submission" date="2017-11" db="EMBL/GenBank/DDBJ databases">
        <authorList>
            <person name="Han C.G."/>
        </authorList>
    </citation>
    <scope>NUCLEOTIDE SEQUENCE [LARGE SCALE GENOMIC DNA]</scope>
    <source>
        <strain evidence="1 2">A2</strain>
    </source>
</reference>
<dbReference type="RefSeq" id="WP_071604875.1">
    <property type="nucleotide sequence ID" value="NZ_CABEJE010000012.1"/>
</dbReference>
<organism evidence="1 2">
    <name type="scientific">Klebsiella michiganensis</name>
    <dbReference type="NCBI Taxonomy" id="1134687"/>
    <lineage>
        <taxon>Bacteria</taxon>
        <taxon>Pseudomonadati</taxon>
        <taxon>Pseudomonadota</taxon>
        <taxon>Gammaproteobacteria</taxon>
        <taxon>Enterobacterales</taxon>
        <taxon>Enterobacteriaceae</taxon>
        <taxon>Klebsiella/Raoultella group</taxon>
        <taxon>Klebsiella</taxon>
    </lineage>
</organism>
<name>A0A2J4YTW7_9ENTR</name>
<evidence type="ECO:0000313" key="1">
    <source>
        <dbReference type="EMBL" id="PLM54052.1"/>
    </source>
</evidence>
<sequence>MHRSYKQVPYPASQKADLDLDRYATLHAQTYEEAVGAATLISHILEAFIAGER</sequence>
<accession>A0A2J4YTW7</accession>
<protein>
    <submittedName>
        <fullName evidence="1">DUF2274 domain-containing protein</fullName>
    </submittedName>
</protein>
<gene>
    <name evidence="1" type="ORF">CWM85_24315</name>
</gene>
<proteinExistence type="predicted"/>
<dbReference type="Proteomes" id="UP000234661">
    <property type="component" value="Unassembled WGS sequence"/>
</dbReference>
<dbReference type="EMBL" id="PIET01000931">
    <property type="protein sequence ID" value="PLM54052.1"/>
    <property type="molecule type" value="Genomic_DNA"/>
</dbReference>
<dbReference type="InterPro" id="IPR018733">
    <property type="entry name" value="DUF2274"/>
</dbReference>
<reference evidence="1 2" key="2">
    <citation type="submission" date="2018-01" db="EMBL/GenBank/DDBJ databases">
        <title>Genomic study of Klebsiella pneumoniae.</title>
        <authorList>
            <person name="Yang Y."/>
            <person name="Bicalho R."/>
        </authorList>
    </citation>
    <scope>NUCLEOTIDE SEQUENCE [LARGE SCALE GENOMIC DNA]</scope>
    <source>
        <strain evidence="1 2">A2</strain>
    </source>
</reference>
<dbReference type="AlphaFoldDB" id="A0A2J4YTW7"/>
<dbReference type="Pfam" id="PF10038">
    <property type="entry name" value="DUF2274"/>
    <property type="match status" value="1"/>
</dbReference>
<comment type="caution">
    <text evidence="1">The sequence shown here is derived from an EMBL/GenBank/DDBJ whole genome shotgun (WGS) entry which is preliminary data.</text>
</comment>